<dbReference type="InterPro" id="IPR006062">
    <property type="entry name" value="His_biosynth"/>
</dbReference>
<dbReference type="GO" id="GO:0005737">
    <property type="term" value="C:cytoplasm"/>
    <property type="evidence" value="ECO:0007669"/>
    <property type="project" value="TreeGrafter"/>
</dbReference>
<dbReference type="InterPro" id="IPR044524">
    <property type="entry name" value="Isoase_HisA-like"/>
</dbReference>
<dbReference type="InterPro" id="IPR011060">
    <property type="entry name" value="RibuloseP-bd_barrel"/>
</dbReference>
<dbReference type="SUPFAM" id="SSF51366">
    <property type="entry name" value="Ribulose-phoshate binding barrel"/>
    <property type="match status" value="1"/>
</dbReference>
<sequence length="154" mass="17435">MAVKNFDLVKEIAEDFKNKIYVSIDVLIDGFKDQVMIDGWVENSKLTTLDINQIYEDSNIRGYIITDVSRDGTMKGLNLRVLYMLLDLLKKQTIIGGGLSSYKELKALRFNTNITKDRITNLEGVILGKAFYLGEIEIKKGIKILNDLEGIKNA</sequence>
<dbReference type="GO" id="GO:0000105">
    <property type="term" value="P:L-histidine biosynthetic process"/>
    <property type="evidence" value="ECO:0007669"/>
    <property type="project" value="InterPro"/>
</dbReference>
<protein>
    <recommendedName>
        <fullName evidence="3">Phosphoribosylformimino-5-aminoimidazole carboxamide ribotide isomerase</fullName>
    </recommendedName>
</protein>
<dbReference type="PANTHER" id="PTHR43090">
    <property type="entry name" value="1-(5-PHOSPHORIBOSYL)-5-[(5-PHOSPHORIBOSYLAMINO)METHYLIDENEAMINO] IMIDAZOLE-4-CARBOXAMIDE ISOMERASE"/>
    <property type="match status" value="1"/>
</dbReference>
<dbReference type="AlphaFoldDB" id="A0A382C0J7"/>
<dbReference type="EMBL" id="UINC01032169">
    <property type="protein sequence ID" value="SVB19384.1"/>
    <property type="molecule type" value="Genomic_DNA"/>
</dbReference>
<gene>
    <name evidence="2" type="ORF">METZ01_LOCUS172238</name>
</gene>
<evidence type="ECO:0008006" key="3">
    <source>
        <dbReference type="Google" id="ProtNLM"/>
    </source>
</evidence>
<name>A0A382C0J7_9ZZZZ</name>
<dbReference type="InterPro" id="IPR013785">
    <property type="entry name" value="Aldolase_TIM"/>
</dbReference>
<dbReference type="PANTHER" id="PTHR43090:SF2">
    <property type="entry name" value="1-(5-PHOSPHORIBOSYL)-5-[(5-PHOSPHORIBOSYLAMINO)METHYLIDENEAMINO] IMIDAZOLE-4-CARBOXAMIDE ISOMERASE"/>
    <property type="match status" value="1"/>
</dbReference>
<dbReference type="Gene3D" id="3.20.20.70">
    <property type="entry name" value="Aldolase class I"/>
    <property type="match status" value="1"/>
</dbReference>
<reference evidence="2" key="1">
    <citation type="submission" date="2018-05" db="EMBL/GenBank/DDBJ databases">
        <authorList>
            <person name="Lanie J.A."/>
            <person name="Ng W.-L."/>
            <person name="Kazmierczak K.M."/>
            <person name="Andrzejewski T.M."/>
            <person name="Davidsen T.M."/>
            <person name="Wayne K.J."/>
            <person name="Tettelin H."/>
            <person name="Glass J.I."/>
            <person name="Rusch D."/>
            <person name="Podicherti R."/>
            <person name="Tsui H.-C.T."/>
            <person name="Winkler M.E."/>
        </authorList>
    </citation>
    <scope>NUCLEOTIDE SEQUENCE</scope>
</reference>
<accession>A0A382C0J7</accession>
<dbReference type="Pfam" id="PF00977">
    <property type="entry name" value="His_biosynth"/>
    <property type="match status" value="1"/>
</dbReference>
<dbReference type="GO" id="GO:0000162">
    <property type="term" value="P:L-tryptophan biosynthetic process"/>
    <property type="evidence" value="ECO:0007669"/>
    <property type="project" value="TreeGrafter"/>
</dbReference>
<organism evidence="2">
    <name type="scientific">marine metagenome</name>
    <dbReference type="NCBI Taxonomy" id="408172"/>
    <lineage>
        <taxon>unclassified sequences</taxon>
        <taxon>metagenomes</taxon>
        <taxon>ecological metagenomes</taxon>
    </lineage>
</organism>
<proteinExistence type="inferred from homology"/>
<dbReference type="GO" id="GO:0003949">
    <property type="term" value="F:1-(5-phosphoribosyl)-5-[(5-phosphoribosylamino)methylideneamino]imidazole-4-carboxamide isomerase activity"/>
    <property type="evidence" value="ECO:0007669"/>
    <property type="project" value="InterPro"/>
</dbReference>
<evidence type="ECO:0000256" key="1">
    <source>
        <dbReference type="ARBA" id="ARBA00009667"/>
    </source>
</evidence>
<evidence type="ECO:0000313" key="2">
    <source>
        <dbReference type="EMBL" id="SVB19384.1"/>
    </source>
</evidence>
<comment type="similarity">
    <text evidence="1">Belongs to the HisA/HisF family.</text>
</comment>